<dbReference type="EMBL" id="OOIN01000003">
    <property type="protein sequence ID" value="SPO21577.1"/>
    <property type="molecule type" value="Genomic_DNA"/>
</dbReference>
<dbReference type="AlphaFoldDB" id="A0A5C3DW53"/>
<feature type="chain" id="PRO_5023145870" evidence="1">
    <location>
        <begin position="18"/>
        <end position="152"/>
    </location>
</feature>
<keyword evidence="1" id="KW-0732">Signal</keyword>
<feature type="signal peptide" evidence="1">
    <location>
        <begin position="1"/>
        <end position="17"/>
    </location>
</feature>
<reference evidence="2 3" key="1">
    <citation type="submission" date="2018-03" db="EMBL/GenBank/DDBJ databases">
        <authorList>
            <person name="Guldener U."/>
        </authorList>
    </citation>
    <scope>NUCLEOTIDE SEQUENCE [LARGE SCALE GENOMIC DNA]</scope>
    <source>
        <strain evidence="2 3">NBRC100155</strain>
    </source>
</reference>
<evidence type="ECO:0000313" key="2">
    <source>
        <dbReference type="EMBL" id="SPO21577.1"/>
    </source>
</evidence>
<sequence length="152" mass="16369">MKIQAVLIASALAIVSADLVAGAWLDTNGQGWSRYCANGGSKLSTQYACFDAPGPVTDTIKFGPGKSDFDGYYSQDKKSFVVLLNNKQQRVTVKSNLWLININADGFKNCIDVRVNPPDQLVDGPVPQLCQPGAQHIELPTTPVPLLSIPSH</sequence>
<evidence type="ECO:0000256" key="1">
    <source>
        <dbReference type="SAM" id="SignalP"/>
    </source>
</evidence>
<keyword evidence="3" id="KW-1185">Reference proteome</keyword>
<protein>
    <submittedName>
        <fullName evidence="2">Uncharacterized protein</fullName>
    </submittedName>
</protein>
<accession>A0A5C3DW53</accession>
<organism evidence="2 3">
    <name type="scientific">Ustilago trichophora</name>
    <dbReference type="NCBI Taxonomy" id="86804"/>
    <lineage>
        <taxon>Eukaryota</taxon>
        <taxon>Fungi</taxon>
        <taxon>Dikarya</taxon>
        <taxon>Basidiomycota</taxon>
        <taxon>Ustilaginomycotina</taxon>
        <taxon>Ustilaginomycetes</taxon>
        <taxon>Ustilaginales</taxon>
        <taxon>Ustilaginaceae</taxon>
        <taxon>Ustilago</taxon>
    </lineage>
</organism>
<dbReference type="Proteomes" id="UP000324022">
    <property type="component" value="Unassembled WGS sequence"/>
</dbReference>
<proteinExistence type="predicted"/>
<gene>
    <name evidence="2" type="ORF">UTRI_01064_B</name>
</gene>
<name>A0A5C3DW53_9BASI</name>
<evidence type="ECO:0000313" key="3">
    <source>
        <dbReference type="Proteomes" id="UP000324022"/>
    </source>
</evidence>